<proteinExistence type="predicted"/>
<dbReference type="AlphaFoldDB" id="A0A5N5D7U6"/>
<protein>
    <recommendedName>
        <fullName evidence="4">Chromo domain-containing protein</fullName>
    </recommendedName>
</protein>
<organism evidence="2 3">
    <name type="scientific">Lasiodiplodia theobromae</name>
    <dbReference type="NCBI Taxonomy" id="45133"/>
    <lineage>
        <taxon>Eukaryota</taxon>
        <taxon>Fungi</taxon>
        <taxon>Dikarya</taxon>
        <taxon>Ascomycota</taxon>
        <taxon>Pezizomycotina</taxon>
        <taxon>Dothideomycetes</taxon>
        <taxon>Dothideomycetes incertae sedis</taxon>
        <taxon>Botryosphaeriales</taxon>
        <taxon>Botryosphaeriaceae</taxon>
        <taxon>Lasiodiplodia</taxon>
    </lineage>
</organism>
<dbReference type="EMBL" id="VCHE01000055">
    <property type="protein sequence ID" value="KAB2573645.1"/>
    <property type="molecule type" value="Genomic_DNA"/>
</dbReference>
<feature type="compositionally biased region" description="Basic and acidic residues" evidence="1">
    <location>
        <begin position="81"/>
        <end position="90"/>
    </location>
</feature>
<dbReference type="Gene3D" id="2.40.50.40">
    <property type="match status" value="1"/>
</dbReference>
<keyword evidence="3" id="KW-1185">Reference proteome</keyword>
<sequence>MPKRKATTTTKDIAKKNKVETTKSDTEKAETEKYYEAHGILQETTTQYLIDWAPDSDTGEEYDPSWEPKENANQLLVADWNKFKEQESQKKSARKKSPRGEAVSRETSAT</sequence>
<gene>
    <name evidence="2" type="ORF">DBV05_g7722</name>
</gene>
<feature type="compositionally biased region" description="Basic and acidic residues" evidence="1">
    <location>
        <begin position="12"/>
        <end position="30"/>
    </location>
</feature>
<evidence type="ECO:0000256" key="1">
    <source>
        <dbReference type="SAM" id="MobiDB-lite"/>
    </source>
</evidence>
<feature type="region of interest" description="Disordered" evidence="1">
    <location>
        <begin position="80"/>
        <end position="110"/>
    </location>
</feature>
<dbReference type="Proteomes" id="UP000325902">
    <property type="component" value="Unassembled WGS sequence"/>
</dbReference>
<accession>A0A5N5D7U6</accession>
<comment type="caution">
    <text evidence="2">The sequence shown here is derived from an EMBL/GenBank/DDBJ whole genome shotgun (WGS) entry which is preliminary data.</text>
</comment>
<reference evidence="2 3" key="1">
    <citation type="journal article" date="2019" name="Sci. Rep.">
        <title>A multi-omics analysis of the grapevine pathogen Lasiodiplodia theobromae reveals that temperature affects the expression of virulence- and pathogenicity-related genes.</title>
        <authorList>
            <person name="Felix C."/>
            <person name="Meneses R."/>
            <person name="Goncalves M.F.M."/>
            <person name="Tilleman L."/>
            <person name="Duarte A.S."/>
            <person name="Jorrin-Novo J.V."/>
            <person name="Van de Peer Y."/>
            <person name="Deforce D."/>
            <person name="Van Nieuwerburgh F."/>
            <person name="Esteves A.C."/>
            <person name="Alves A."/>
        </authorList>
    </citation>
    <scope>NUCLEOTIDE SEQUENCE [LARGE SCALE GENOMIC DNA]</scope>
    <source>
        <strain evidence="2 3">LA-SOL3</strain>
    </source>
</reference>
<evidence type="ECO:0000313" key="2">
    <source>
        <dbReference type="EMBL" id="KAB2573645.1"/>
    </source>
</evidence>
<dbReference type="OrthoDB" id="3647690at2759"/>
<evidence type="ECO:0000313" key="3">
    <source>
        <dbReference type="Proteomes" id="UP000325902"/>
    </source>
</evidence>
<name>A0A5N5D7U6_9PEZI</name>
<evidence type="ECO:0008006" key="4">
    <source>
        <dbReference type="Google" id="ProtNLM"/>
    </source>
</evidence>
<feature type="region of interest" description="Disordered" evidence="1">
    <location>
        <begin position="1"/>
        <end position="30"/>
    </location>
</feature>